<dbReference type="Proteomes" id="UP001221898">
    <property type="component" value="Unassembled WGS sequence"/>
</dbReference>
<dbReference type="EMBL" id="JAINUG010000009">
    <property type="protein sequence ID" value="KAJ8415343.1"/>
    <property type="molecule type" value="Genomic_DNA"/>
</dbReference>
<reference evidence="1" key="1">
    <citation type="journal article" date="2023" name="Science">
        <title>Genome structures resolve the early diversification of teleost fishes.</title>
        <authorList>
            <person name="Parey E."/>
            <person name="Louis A."/>
            <person name="Montfort J."/>
            <person name="Bouchez O."/>
            <person name="Roques C."/>
            <person name="Iampietro C."/>
            <person name="Lluch J."/>
            <person name="Castinel A."/>
            <person name="Donnadieu C."/>
            <person name="Desvignes T."/>
            <person name="Floi Bucao C."/>
            <person name="Jouanno E."/>
            <person name="Wen M."/>
            <person name="Mejri S."/>
            <person name="Dirks R."/>
            <person name="Jansen H."/>
            <person name="Henkel C."/>
            <person name="Chen W.J."/>
            <person name="Zahm M."/>
            <person name="Cabau C."/>
            <person name="Klopp C."/>
            <person name="Thompson A.W."/>
            <person name="Robinson-Rechavi M."/>
            <person name="Braasch I."/>
            <person name="Lecointre G."/>
            <person name="Bobe J."/>
            <person name="Postlethwait J.H."/>
            <person name="Berthelot C."/>
            <person name="Roest Crollius H."/>
            <person name="Guiguen Y."/>
        </authorList>
    </citation>
    <scope>NUCLEOTIDE SEQUENCE</scope>
    <source>
        <strain evidence="1">NC1722</strain>
    </source>
</reference>
<organism evidence="1 2">
    <name type="scientific">Aldrovandia affinis</name>
    <dbReference type="NCBI Taxonomy" id="143900"/>
    <lineage>
        <taxon>Eukaryota</taxon>
        <taxon>Metazoa</taxon>
        <taxon>Chordata</taxon>
        <taxon>Craniata</taxon>
        <taxon>Vertebrata</taxon>
        <taxon>Euteleostomi</taxon>
        <taxon>Actinopterygii</taxon>
        <taxon>Neopterygii</taxon>
        <taxon>Teleostei</taxon>
        <taxon>Notacanthiformes</taxon>
        <taxon>Halosauridae</taxon>
        <taxon>Aldrovandia</taxon>
    </lineage>
</organism>
<comment type="caution">
    <text evidence="1">The sequence shown here is derived from an EMBL/GenBank/DDBJ whole genome shotgun (WGS) entry which is preliminary data.</text>
</comment>
<keyword evidence="2" id="KW-1185">Reference proteome</keyword>
<proteinExistence type="predicted"/>
<evidence type="ECO:0000313" key="1">
    <source>
        <dbReference type="EMBL" id="KAJ8415343.1"/>
    </source>
</evidence>
<evidence type="ECO:0000313" key="2">
    <source>
        <dbReference type="Proteomes" id="UP001221898"/>
    </source>
</evidence>
<dbReference type="AlphaFoldDB" id="A0AAD7T708"/>
<protein>
    <submittedName>
        <fullName evidence="1">Uncharacterized protein</fullName>
    </submittedName>
</protein>
<sequence length="116" mass="12532">MDAALYGGWGWGSKAAGLIIDPRSAVILYVHTQGSVCPIKAAPASERHRCGFVEDPPPDQKPRTDSLCGASVARAEYFITSPRLEDAVQAVDASQARRAALVTHFKGTDHQCRARR</sequence>
<name>A0AAD7T708_9TELE</name>
<accession>A0AAD7T708</accession>
<gene>
    <name evidence="1" type="ORF">AAFF_G00423230</name>
</gene>